<feature type="compositionally biased region" description="Polar residues" evidence="1">
    <location>
        <begin position="29"/>
        <end position="40"/>
    </location>
</feature>
<dbReference type="InterPro" id="IPR036249">
    <property type="entry name" value="Thioredoxin-like_sf"/>
</dbReference>
<feature type="compositionally biased region" description="Polar residues" evidence="1">
    <location>
        <begin position="1605"/>
        <end position="1617"/>
    </location>
</feature>
<name>A0A5C3EFP9_9BASI</name>
<sequence>MTVSYVRSPSFHGHTTLSEFHHTSPPQSPIASCASSTSPSPVIDHSPPRAAPRASGTPAPAAAAASALGSAISRSPHHLPSSASAPVALGLLADAASIVVPNDRMEAGLSLRRSPLLPTHEFEAEPRTSYTLASRTSDDSAFLEDLESEDTRYEAAYTGDIDQHDRLVYRRPYVDRAFPHSKRRSQLIFEQKFHQHRSSFSTAGASEHDSPLSSSTSSPSALRTRRPGTAPQRVSVSPHTPESAPAHLDFANRAVITSSGGLRELTTGASAQPASKRASWIRRTREFEAHSDSHHTPSSSGLEAAAPITSSTSASRRHSSFLTGDYRTATLMPIIASKSFEIPPPEAKKRRSGIYYKSASPAFNRTASPVLVASSGLVGVKTSKRDSMLSTDSSATSSSKGEGRSVENVEFEGDDAHQQAQSSASSGCGDEESPATKPAPCKAQNESDAELKGAEVFTTPRSSAEHQKDVESKSTQPAFKPISVKDDSSATTQKADERMQPDGDAEAAAPIEQITDSSVDSDLKPAPAIAPSMLGQVVPPTPPAPEWIPPAGESVSPTSSPVKTFRSLTADESPRRALSSRSQTSLDSKLSKSPASPFGTLSIPNGKANGGGSRRDSSTSIGSAASSTSTYRIRRKPVPSDADDSERRPSVTSGSYSDAAGSSPQQSPAQQSAPLPTNKDEGVPTIQHTRSTSGSDFIRMAQEAAQARMGQKGPNGLPAYLPAKSSKRPSTAAATTGAAGQFGLGIGKVPQASASSRDLSAADGSSAGTSSALDSGAPAPTASRTPSRATIKRPTTAPVGSGGQFRVASDATQKSVLEVEGMQFILDKDDPVKGKTTLQDSSPSIPNAVRFMQHQRVGSGDTASISKRDSFLDAKRKSASIHDSNRSDGASTRSASFRANAARNSVAAAAPSAAGGWGLEQELKIVDKVRNTNSDAQSITSSKPRPASMDKSKKALDAAAKANMKNTMLMNIINEDESEEVKAAAREAGIPEGSYAIHPPSMLQLFEASQCLVYDQQGQEVIFGDLFKKRRTLVCFLRHWWCGFCQQFAMSIRKIDPLPLKKANLDFVIVGQGDWHVIKAYREVMQVPYPMYADPKRNVYRALGMTLRTNDANPVCARPDYASMSMTKGILVAIKKGLFDMPIRNPGDMKLLGGDFILGPGLQCSFTHRMTTADGHMDLPRILAQAGCDLSLKTPKPMFTVEEKEARTAMLAGGNQNRRQTRSLGRSRGKKSSKTDAAAMMDTSFGSASGSAVATSTTGGSTNSRFGRPSLWGRFPSRFSKSQVSLPTSGSMADLSSDFAPARGLGSGPRSASAMRKISYDGRVRESFETQQTDIEFESRATSFDTRGGRPSDVSAPAAISSINKAQSMSELRKRFEMGSSSQAGLGSLRTKSRQEPSAAKSSLESHLAVPANNLHHSASSKLLRAAHANGSGNGATTPTQQIMTSSKQGKAAAEKVGQNGSKPLSIFRNNVIARSNGDAGVGAPAATGLGIATMGDDSSDGAVGSSTGDKTMIDDATAITSTAVVTPTPVSMADLSAPGSFLMDLDVYDSLSRQPSQKYYGKTTRTNDGKPSTMDHSLSPSQFSDSGFGQEAADSDSDTEPPMSATQSPARSIRTTANGSSNSSPSASLAQSNSFYSFNTFRGKTNLEHLVEEADEDESDEHPADASRGDQEDEEEEEDSAEENDEPIEFEDGRNGIF</sequence>
<feature type="compositionally biased region" description="Basic and acidic residues" evidence="1">
    <location>
        <begin position="1662"/>
        <end position="1671"/>
    </location>
</feature>
<feature type="compositionally biased region" description="Polar residues" evidence="1">
    <location>
        <begin position="686"/>
        <end position="695"/>
    </location>
</feature>
<feature type="compositionally biased region" description="Basic and acidic residues" evidence="1">
    <location>
        <begin position="463"/>
        <end position="472"/>
    </location>
</feature>
<dbReference type="CDD" id="cd02970">
    <property type="entry name" value="PRX_like2"/>
    <property type="match status" value="1"/>
</dbReference>
<feature type="region of interest" description="Disordered" evidence="1">
    <location>
        <begin position="199"/>
        <end position="248"/>
    </location>
</feature>
<dbReference type="PANTHER" id="PTHR28630:SF3">
    <property type="entry name" value="PEROXIREDOXIN-LIKE 2C"/>
    <property type="match status" value="1"/>
</dbReference>
<dbReference type="Proteomes" id="UP000324022">
    <property type="component" value="Unassembled WGS sequence"/>
</dbReference>
<organism evidence="2 3">
    <name type="scientific">Ustilago trichophora</name>
    <dbReference type="NCBI Taxonomy" id="86804"/>
    <lineage>
        <taxon>Eukaryota</taxon>
        <taxon>Fungi</taxon>
        <taxon>Dikarya</taxon>
        <taxon>Basidiomycota</taxon>
        <taxon>Ustilaginomycotina</taxon>
        <taxon>Ustilaginomycetes</taxon>
        <taxon>Ustilaginales</taxon>
        <taxon>Ustilaginaceae</taxon>
        <taxon>Ustilago</taxon>
    </lineage>
</organism>
<feature type="region of interest" description="Disordered" evidence="1">
    <location>
        <begin position="872"/>
        <end position="896"/>
    </location>
</feature>
<feature type="compositionally biased region" description="Low complexity" evidence="1">
    <location>
        <begin position="211"/>
        <end position="222"/>
    </location>
</feature>
<feature type="region of interest" description="Disordered" evidence="1">
    <location>
        <begin position="383"/>
        <end position="808"/>
    </location>
</feature>
<proteinExistence type="predicted"/>
<feature type="compositionally biased region" description="Low complexity" evidence="1">
    <location>
        <begin position="51"/>
        <end position="62"/>
    </location>
</feature>
<gene>
    <name evidence="2" type="ORF">UTRI_04843</name>
</gene>
<feature type="region of interest" description="Disordered" evidence="1">
    <location>
        <begin position="16"/>
        <end position="62"/>
    </location>
</feature>
<dbReference type="SUPFAM" id="SSF52833">
    <property type="entry name" value="Thioredoxin-like"/>
    <property type="match status" value="1"/>
</dbReference>
<feature type="region of interest" description="Disordered" evidence="1">
    <location>
        <begin position="1557"/>
        <end position="1631"/>
    </location>
</feature>
<feature type="compositionally biased region" description="Low complexity" evidence="1">
    <location>
        <begin position="1243"/>
        <end position="1264"/>
    </location>
</feature>
<feature type="compositionally biased region" description="Low complexity" evidence="1">
    <location>
        <begin position="304"/>
        <end position="314"/>
    </location>
</feature>
<feature type="compositionally biased region" description="Low complexity" evidence="1">
    <location>
        <begin position="752"/>
        <end position="777"/>
    </location>
</feature>
<feature type="region of interest" description="Disordered" evidence="1">
    <location>
        <begin position="1377"/>
        <end position="1405"/>
    </location>
</feature>
<accession>A0A5C3EFP9</accession>
<feature type="compositionally biased region" description="Polar residues" evidence="1">
    <location>
        <begin position="933"/>
        <end position="943"/>
    </location>
</feature>
<dbReference type="InterPro" id="IPR032801">
    <property type="entry name" value="PXL2A/B/C"/>
</dbReference>
<evidence type="ECO:0000313" key="2">
    <source>
        <dbReference type="EMBL" id="SPO28446.1"/>
    </source>
</evidence>
<feature type="compositionally biased region" description="Low complexity" evidence="1">
    <location>
        <begin position="659"/>
        <end position="676"/>
    </location>
</feature>
<feature type="compositionally biased region" description="Polar residues" evidence="1">
    <location>
        <begin position="1435"/>
        <end position="1449"/>
    </location>
</feature>
<dbReference type="EMBL" id="OOIN01000022">
    <property type="protein sequence ID" value="SPO28446.1"/>
    <property type="molecule type" value="Genomic_DNA"/>
</dbReference>
<feature type="compositionally biased region" description="Basic and acidic residues" evidence="1">
    <location>
        <begin position="483"/>
        <end position="501"/>
    </location>
</feature>
<feature type="region of interest" description="Disordered" evidence="1">
    <location>
        <begin position="1429"/>
        <end position="1461"/>
    </location>
</feature>
<protein>
    <recommendedName>
        <fullName evidence="4">Thioredoxin domain-containing protein</fullName>
    </recommendedName>
</protein>
<feature type="compositionally biased region" description="Polar residues" evidence="1">
    <location>
        <begin position="1557"/>
        <end position="1588"/>
    </location>
</feature>
<feature type="compositionally biased region" description="Pro residues" evidence="1">
    <location>
        <begin position="539"/>
        <end position="548"/>
    </location>
</feature>
<feature type="region of interest" description="Disordered" evidence="1">
    <location>
        <begin position="1648"/>
        <end position="1699"/>
    </location>
</feature>
<feature type="compositionally biased region" description="Acidic residues" evidence="1">
    <location>
        <begin position="1672"/>
        <end position="1691"/>
    </location>
</feature>
<evidence type="ECO:0008006" key="4">
    <source>
        <dbReference type="Google" id="ProtNLM"/>
    </source>
</evidence>
<feature type="compositionally biased region" description="Polar residues" evidence="1">
    <location>
        <begin position="836"/>
        <end position="845"/>
    </location>
</feature>
<evidence type="ECO:0000256" key="1">
    <source>
        <dbReference type="SAM" id="MobiDB-lite"/>
    </source>
</evidence>
<feature type="region of interest" description="Disordered" evidence="1">
    <location>
        <begin position="1211"/>
        <end position="1272"/>
    </location>
</feature>
<dbReference type="Gene3D" id="3.40.30.10">
    <property type="entry name" value="Glutaredoxin"/>
    <property type="match status" value="1"/>
</dbReference>
<feature type="region of interest" description="Disordered" evidence="1">
    <location>
        <begin position="828"/>
        <end position="847"/>
    </location>
</feature>
<keyword evidence="3" id="KW-1185">Reference proteome</keyword>
<evidence type="ECO:0000313" key="3">
    <source>
        <dbReference type="Proteomes" id="UP000324022"/>
    </source>
</evidence>
<feature type="compositionally biased region" description="Low complexity" evidence="1">
    <location>
        <begin position="388"/>
        <end position="399"/>
    </location>
</feature>
<dbReference type="OrthoDB" id="40334at2759"/>
<feature type="region of interest" description="Disordered" evidence="1">
    <location>
        <begin position="933"/>
        <end position="952"/>
    </location>
</feature>
<feature type="compositionally biased region" description="Basic residues" evidence="1">
    <location>
        <begin position="1219"/>
        <end position="1232"/>
    </location>
</feature>
<feature type="compositionally biased region" description="Low complexity" evidence="1">
    <location>
        <begin position="618"/>
        <end position="630"/>
    </location>
</feature>
<dbReference type="Pfam" id="PF13911">
    <property type="entry name" value="AhpC-TSA_2"/>
    <property type="match status" value="1"/>
</dbReference>
<dbReference type="PANTHER" id="PTHR28630">
    <property type="match status" value="1"/>
</dbReference>
<reference evidence="2 3" key="1">
    <citation type="submission" date="2018-03" db="EMBL/GenBank/DDBJ databases">
        <authorList>
            <person name="Guldener U."/>
        </authorList>
    </citation>
    <scope>NUCLEOTIDE SEQUENCE [LARGE SCALE GENOMIC DNA]</scope>
    <source>
        <strain evidence="2 3">NBRC100155</strain>
    </source>
</reference>
<feature type="compositionally biased region" description="Low complexity" evidence="1">
    <location>
        <begin position="1618"/>
        <end position="1631"/>
    </location>
</feature>
<feature type="compositionally biased region" description="Polar residues" evidence="1">
    <location>
        <begin position="579"/>
        <end position="594"/>
    </location>
</feature>
<feature type="compositionally biased region" description="Low complexity" evidence="1">
    <location>
        <begin position="418"/>
        <end position="428"/>
    </location>
</feature>
<feature type="region of interest" description="Disordered" evidence="1">
    <location>
        <begin position="287"/>
        <end position="319"/>
    </location>
</feature>